<dbReference type="AlphaFoldDB" id="A0A2N3IHW4"/>
<sequence length="163" mass="19667">MNLFIAFLKNFSLVAFSAVWLITNAGFPTEISLNYPYNPISKHWFLYVVLGFVGIFNLLMVFFLRFLQSIPIEKLRIPQADFWKENELSREEFYNVLKAWFHTFTAFFNLYIAFLLYKIWDINVMIQDTVDMTIFWAIGLFIILFALSYIFIRFRIRKYSIWD</sequence>
<accession>A0A2N3IHW4</accession>
<gene>
    <name evidence="2" type="ORF">Rain11_1116</name>
</gene>
<protein>
    <submittedName>
        <fullName evidence="2">Uncharacterized protein</fullName>
    </submittedName>
</protein>
<feature type="transmembrane region" description="Helical" evidence="1">
    <location>
        <begin position="44"/>
        <end position="67"/>
    </location>
</feature>
<proteinExistence type="predicted"/>
<feature type="transmembrane region" description="Helical" evidence="1">
    <location>
        <begin position="132"/>
        <end position="152"/>
    </location>
</feature>
<keyword evidence="1" id="KW-0812">Transmembrane</keyword>
<comment type="caution">
    <text evidence="2">The sequence shown here is derived from an EMBL/GenBank/DDBJ whole genome shotgun (WGS) entry which is preliminary data.</text>
</comment>
<evidence type="ECO:0000313" key="3">
    <source>
        <dbReference type="Proteomes" id="UP000233387"/>
    </source>
</evidence>
<feature type="transmembrane region" description="Helical" evidence="1">
    <location>
        <begin position="99"/>
        <end position="120"/>
    </location>
</feature>
<keyword evidence="1" id="KW-1133">Transmembrane helix</keyword>
<keyword evidence="3" id="KW-1185">Reference proteome</keyword>
<reference evidence="2 3" key="1">
    <citation type="submission" date="2017-06" db="EMBL/GenBank/DDBJ databases">
        <title>Raineya orbicola gen. nov., sp. nov. a slightly thermophilic bacterium of the phylum Bacteroidetes and the description of Raineyaceae fam. nov.</title>
        <authorList>
            <person name="Albuquerque L."/>
            <person name="Polonia A.R.M."/>
            <person name="Barroso C."/>
            <person name="Froufe H.J.C."/>
            <person name="Lage O."/>
            <person name="Lobo-Da-Cunha A."/>
            <person name="Egas C."/>
            <person name="Da Costa M.S."/>
        </authorList>
    </citation>
    <scope>NUCLEOTIDE SEQUENCE [LARGE SCALE GENOMIC DNA]</scope>
    <source>
        <strain evidence="2 3">SPSPC-11</strain>
    </source>
</reference>
<dbReference type="Proteomes" id="UP000233387">
    <property type="component" value="Unassembled WGS sequence"/>
</dbReference>
<evidence type="ECO:0000313" key="2">
    <source>
        <dbReference type="EMBL" id="PKQ69919.1"/>
    </source>
</evidence>
<dbReference type="EMBL" id="NKXO01000014">
    <property type="protein sequence ID" value="PKQ69919.1"/>
    <property type="molecule type" value="Genomic_DNA"/>
</dbReference>
<dbReference type="RefSeq" id="WP_101358382.1">
    <property type="nucleotide sequence ID" value="NZ_NKXO01000014.1"/>
</dbReference>
<keyword evidence="1" id="KW-0472">Membrane</keyword>
<evidence type="ECO:0000256" key="1">
    <source>
        <dbReference type="SAM" id="Phobius"/>
    </source>
</evidence>
<name>A0A2N3IHW4_9BACT</name>
<organism evidence="2 3">
    <name type="scientific">Raineya orbicola</name>
    <dbReference type="NCBI Taxonomy" id="2016530"/>
    <lineage>
        <taxon>Bacteria</taxon>
        <taxon>Pseudomonadati</taxon>
        <taxon>Bacteroidota</taxon>
        <taxon>Cytophagia</taxon>
        <taxon>Cytophagales</taxon>
        <taxon>Raineyaceae</taxon>
        <taxon>Raineya</taxon>
    </lineage>
</organism>
<dbReference type="OrthoDB" id="957639at2"/>